<dbReference type="Pfam" id="PF01535">
    <property type="entry name" value="PPR"/>
    <property type="match status" value="4"/>
</dbReference>
<feature type="repeat" description="PPR" evidence="3">
    <location>
        <begin position="553"/>
        <end position="587"/>
    </location>
</feature>
<dbReference type="InterPro" id="IPR011990">
    <property type="entry name" value="TPR-like_helical_dom_sf"/>
</dbReference>
<evidence type="ECO:0000256" key="1">
    <source>
        <dbReference type="ARBA" id="ARBA00007626"/>
    </source>
</evidence>
<feature type="repeat" description="PPR" evidence="3">
    <location>
        <begin position="843"/>
        <end position="877"/>
    </location>
</feature>
<feature type="repeat" description="PPR" evidence="3">
    <location>
        <begin position="518"/>
        <end position="552"/>
    </location>
</feature>
<feature type="repeat" description="PPR" evidence="3">
    <location>
        <begin position="133"/>
        <end position="167"/>
    </location>
</feature>
<dbReference type="Pfam" id="PF13812">
    <property type="entry name" value="PPR_3"/>
    <property type="match status" value="1"/>
</dbReference>
<feature type="repeat" description="PPR" evidence="3">
    <location>
        <begin position="239"/>
        <end position="273"/>
    </location>
</feature>
<keyword evidence="4" id="KW-0472">Membrane</keyword>
<feature type="repeat" description="PPR" evidence="3">
    <location>
        <begin position="309"/>
        <end position="343"/>
    </location>
</feature>
<dbReference type="EMBL" id="VAHF01000002">
    <property type="protein sequence ID" value="TXG70709.1"/>
    <property type="molecule type" value="Genomic_DNA"/>
</dbReference>
<feature type="transmembrane region" description="Helical" evidence="4">
    <location>
        <begin position="1058"/>
        <end position="1082"/>
    </location>
</feature>
<evidence type="ECO:0000256" key="2">
    <source>
        <dbReference type="ARBA" id="ARBA00022737"/>
    </source>
</evidence>
<feature type="repeat" description="PPR" evidence="3">
    <location>
        <begin position="878"/>
        <end position="912"/>
    </location>
</feature>
<evidence type="ECO:0000256" key="4">
    <source>
        <dbReference type="SAM" id="Phobius"/>
    </source>
</evidence>
<feature type="repeat" description="PPR" evidence="3">
    <location>
        <begin position="344"/>
        <end position="374"/>
    </location>
</feature>
<dbReference type="PANTHER" id="PTHR47933">
    <property type="entry name" value="PENTATRICOPEPTIDE REPEAT-CONTAINING PROTEIN 1, MITOCHONDRIAL"/>
    <property type="match status" value="1"/>
</dbReference>
<protein>
    <submittedName>
        <fullName evidence="5">Uncharacterized protein</fullName>
    </submittedName>
</protein>
<feature type="repeat" description="PPR" evidence="3">
    <location>
        <begin position="623"/>
        <end position="657"/>
    </location>
</feature>
<gene>
    <name evidence="5" type="ORF">EZV62_005644</name>
</gene>
<dbReference type="InterPro" id="IPR002885">
    <property type="entry name" value="PPR_rpt"/>
</dbReference>
<reference evidence="6" key="1">
    <citation type="journal article" date="2019" name="Gigascience">
        <title>De novo genome assembly of the endangered Acer yangbiense, a plant species with extremely small populations endemic to Yunnan Province, China.</title>
        <authorList>
            <person name="Yang J."/>
            <person name="Wariss H.M."/>
            <person name="Tao L."/>
            <person name="Zhang R."/>
            <person name="Yun Q."/>
            <person name="Hollingsworth P."/>
            <person name="Dao Z."/>
            <person name="Luo G."/>
            <person name="Guo H."/>
            <person name="Ma Y."/>
            <person name="Sun W."/>
        </authorList>
    </citation>
    <scope>NUCLEOTIDE SEQUENCE [LARGE SCALE GENOMIC DNA]</scope>
    <source>
        <strain evidence="6">cv. Malutang</strain>
    </source>
</reference>
<feature type="repeat" description="PPR" evidence="3">
    <location>
        <begin position="588"/>
        <end position="622"/>
    </location>
</feature>
<dbReference type="SUPFAM" id="SSF81901">
    <property type="entry name" value="HCP-like"/>
    <property type="match status" value="1"/>
</dbReference>
<keyword evidence="4" id="KW-0812">Transmembrane</keyword>
<comment type="similarity">
    <text evidence="1">Belongs to the PPR family. P subfamily.</text>
</comment>
<feature type="repeat" description="PPR" evidence="3">
    <location>
        <begin position="274"/>
        <end position="308"/>
    </location>
</feature>
<feature type="repeat" description="PPR" evidence="3">
    <location>
        <begin position="658"/>
        <end position="692"/>
    </location>
</feature>
<evidence type="ECO:0000313" key="5">
    <source>
        <dbReference type="EMBL" id="TXG70709.1"/>
    </source>
</evidence>
<accession>A0A5C7INQ8</accession>
<feature type="repeat" description="PPR" evidence="3">
    <location>
        <begin position="693"/>
        <end position="727"/>
    </location>
</feature>
<dbReference type="InterPro" id="IPR051240">
    <property type="entry name" value="Mito_RNA-Proc/Resp"/>
</dbReference>
<name>A0A5C7INQ8_9ROSI</name>
<keyword evidence="4" id="KW-1133">Transmembrane helix</keyword>
<comment type="caution">
    <text evidence="5">The sequence shown here is derived from an EMBL/GenBank/DDBJ whole genome shotgun (WGS) entry which is preliminary data.</text>
</comment>
<feature type="repeat" description="PPR" evidence="3">
    <location>
        <begin position="808"/>
        <end position="842"/>
    </location>
</feature>
<keyword evidence="2" id="KW-0677">Repeat</keyword>
<dbReference type="Proteomes" id="UP000323000">
    <property type="component" value="Chromosome 2"/>
</dbReference>
<dbReference type="GO" id="GO:0003729">
    <property type="term" value="F:mRNA binding"/>
    <property type="evidence" value="ECO:0007669"/>
    <property type="project" value="TreeGrafter"/>
</dbReference>
<dbReference type="Gene3D" id="1.25.40.10">
    <property type="entry name" value="Tetratricopeptide repeat domain"/>
    <property type="match status" value="6"/>
</dbReference>
<dbReference type="OrthoDB" id="185373at2759"/>
<dbReference type="NCBIfam" id="TIGR00756">
    <property type="entry name" value="PPR"/>
    <property type="match status" value="16"/>
</dbReference>
<keyword evidence="6" id="KW-1185">Reference proteome</keyword>
<dbReference type="PROSITE" id="PS51375">
    <property type="entry name" value="PPR"/>
    <property type="match status" value="16"/>
</dbReference>
<dbReference type="PANTHER" id="PTHR47933:SF46">
    <property type="entry name" value="REPEAT-LIKE SUPERFAMILY PROTEIN, PUTATIVE ISOFORM 1-RELATED"/>
    <property type="match status" value="1"/>
</dbReference>
<evidence type="ECO:0000256" key="3">
    <source>
        <dbReference type="PROSITE-ProRule" id="PRU00708"/>
    </source>
</evidence>
<feature type="repeat" description="PPR" evidence="3">
    <location>
        <begin position="378"/>
        <end position="412"/>
    </location>
</feature>
<feature type="transmembrane region" description="Helical" evidence="4">
    <location>
        <begin position="1028"/>
        <end position="1046"/>
    </location>
</feature>
<dbReference type="AlphaFoldDB" id="A0A5C7INQ8"/>
<dbReference type="Pfam" id="PF13041">
    <property type="entry name" value="PPR_2"/>
    <property type="match status" value="6"/>
</dbReference>
<proteinExistence type="inferred from homology"/>
<organism evidence="5 6">
    <name type="scientific">Acer yangbiense</name>
    <dbReference type="NCBI Taxonomy" id="1000413"/>
    <lineage>
        <taxon>Eukaryota</taxon>
        <taxon>Viridiplantae</taxon>
        <taxon>Streptophyta</taxon>
        <taxon>Embryophyta</taxon>
        <taxon>Tracheophyta</taxon>
        <taxon>Spermatophyta</taxon>
        <taxon>Magnoliopsida</taxon>
        <taxon>eudicotyledons</taxon>
        <taxon>Gunneridae</taxon>
        <taxon>Pentapetalae</taxon>
        <taxon>rosids</taxon>
        <taxon>malvids</taxon>
        <taxon>Sapindales</taxon>
        <taxon>Sapindaceae</taxon>
        <taxon>Hippocastanoideae</taxon>
        <taxon>Acereae</taxon>
        <taxon>Acer</taxon>
    </lineage>
</organism>
<feature type="repeat" description="PPR" evidence="3">
    <location>
        <begin position="483"/>
        <end position="517"/>
    </location>
</feature>
<sequence length="1214" mass="137646">MITRKHSKFFLLFKATRRSATTCTLKRDPPPLNTTSVSSSSSSDHKLLCFSLVEQLLDRGLMSSAQKMFQRMIAQSTSVPDAISVADFAIVRGMDLDLGGYGALIAKLIEFDQPQMVLWLYRSNIAATGMDRDPNILNSMIICFCKLGKFDDARTHFDKLMSMEYVPSKFARYAILKDLHAQERFLEAFDYFARLSDAGVNMGFRLCNILIDGLCYKGCLNEAMEVFDIMQNRLQLQPTLHLYKSLFYGLCKRGYVIEAESLFTEIESQGFFIDKMMYTSVMKGYCKEKRMKMAMRVCLRMLKMGFEPDNYTCNTLIHGFVKIGLYDKARVVYNQMNGWGLQPDVITYHIMISNYCKERKLDCALTLLNNISSNLTLSVHSYTVLIAALYKENRLTEVDELYKQMLDNGVVPDHVLSFILMKKCPKGQELQLAYMVLQAVAKNGCGFDPLSLSTLATENPSGDLNQAIELLLEKIVKSNPNLANVAFGIYISTLCQAGQTDIAFLCMDKMVSLGCKPLLFTFNTLVKCLCLEGLFGDAKLLIELMEDSGMVPDSETYLITVTEYCKRGDLGSAFDVLDQIEARGMIPSVAIYDTIIRRLSKEKRILEAEDMFKRMLESGVDPDEVVYMTMINAYSDNGRTFEARQLFEKMIENSIQPGPRCYTALISGLVKIGMTDKGCMYLHRMLGDGFVPNAVLYTSLVNCFLSKGDFEFAFRLVDLMDRNQIEHDLISYIALVSGFGRHMICKKRWYVVNRGPERAREMLFQLLHQRTPVPREKNIRVSIDSLEGMKCFALKLMRKVKEIQFMPNLYLYNCIIFGFCGAGRLQDAYDHFEMMQREDVRPNQVTFTILINGHIIDGDIDNAIRLFNKMSADGFPPDRIAHNTLLKGLSQAGRLPDALSILYRMKKSGFFPNKVSYEHLLRCLCASYSSYAAFKIFEEMIGHSYFPHPAVFHDVIAITSLPLLLGAAQQGKYFGGFDCNHSTTSTTSAIDINGRKRNIVCLAGSTRPLTALRRSLLLQRVCRAATTLISWHLLVTFCSLHVALWMKLFEHKPFNPRAVMGFGILNGISIGLLIGGSIPLAFTRPMKHPAFHMRDATICFQIRLTLQASWMSYQFQNQNAYSHSFSSVRDDKAEVQPMQGSIGNTYQGQRLYQAGIKVRHLKTVTGGGNRGRVGTLRPSRQGKLLSIFIHGRTFYFFIDIKDFTMNSLRNNTHY</sequence>
<evidence type="ECO:0000313" key="6">
    <source>
        <dbReference type="Proteomes" id="UP000323000"/>
    </source>
</evidence>